<evidence type="ECO:0000259" key="13">
    <source>
        <dbReference type="Pfam" id="PF00694"/>
    </source>
</evidence>
<protein>
    <recommendedName>
        <fullName evidence="4 11">Aconitate hydratase</fullName>
        <shortName evidence="11">Aconitase</shortName>
        <ecNumber evidence="4 11">4.2.1.3</ecNumber>
    </recommendedName>
</protein>
<evidence type="ECO:0000256" key="10">
    <source>
        <dbReference type="ARBA" id="ARBA00023501"/>
    </source>
</evidence>
<dbReference type="NCBIfam" id="NF006757">
    <property type="entry name" value="PRK09277.1"/>
    <property type="match status" value="1"/>
</dbReference>
<dbReference type="Proteomes" id="UP000675920">
    <property type="component" value="Unplaced"/>
</dbReference>
<evidence type="ECO:0000256" key="7">
    <source>
        <dbReference type="ARBA" id="ARBA00023004"/>
    </source>
</evidence>
<dbReference type="EC" id="4.2.1.3" evidence="4 11"/>
<keyword evidence="7 11" id="KW-0408">Iron</keyword>
<feature type="domain" description="Aconitase/3-isopropylmalate dehydratase large subunit alpha/beta/alpha" evidence="12">
    <location>
        <begin position="65"/>
        <end position="540"/>
    </location>
</feature>
<keyword evidence="14" id="KW-1185">Reference proteome</keyword>
<dbReference type="SUPFAM" id="SSF53732">
    <property type="entry name" value="Aconitase iron-sulfur domain"/>
    <property type="match status" value="1"/>
</dbReference>
<dbReference type="NCBIfam" id="TIGR02333">
    <property type="entry name" value="2met_isocit_dHY"/>
    <property type="match status" value="1"/>
</dbReference>
<dbReference type="FunFam" id="3.20.19.10:FF:000006">
    <property type="entry name" value="Aconitate hydratase 1"/>
    <property type="match status" value="1"/>
</dbReference>
<dbReference type="InterPro" id="IPR012708">
    <property type="entry name" value="2Me_IsoCit_deHydtase_FeS-dep"/>
</dbReference>
<reference evidence="15" key="1">
    <citation type="journal article" date="2004" name="J. Bacteriol.">
        <title>The acnD genes of Shewenella oneidensis and Vibrio cholerae encode a new Fe/S-dependent 2-methylcitrate dehydratase enzyme that requires prpF function in vivo.</title>
        <authorList>
            <person name="Grimek T.L."/>
            <person name="Escalante-Semerena J.C."/>
        </authorList>
    </citation>
    <scope>NUCLEOTIDE SEQUENCE</scope>
</reference>
<dbReference type="InterPro" id="IPR036008">
    <property type="entry name" value="Aconitase_4Fe-4S_dom"/>
</dbReference>
<organism evidence="14 15">
    <name type="scientific">Derxia gummosa DSM 723</name>
    <dbReference type="NCBI Taxonomy" id="1121388"/>
    <lineage>
        <taxon>Bacteria</taxon>
        <taxon>Pseudomonadati</taxon>
        <taxon>Pseudomonadota</taxon>
        <taxon>Betaproteobacteria</taxon>
        <taxon>Burkholderiales</taxon>
        <taxon>Alcaligenaceae</taxon>
        <taxon>Derxia</taxon>
    </lineage>
</organism>
<dbReference type="AlphaFoldDB" id="A0A8B6X703"/>
<name>A0A8B6X703_9BURK</name>
<dbReference type="GO" id="GO:0051539">
    <property type="term" value="F:4 iron, 4 sulfur cluster binding"/>
    <property type="evidence" value="ECO:0007669"/>
    <property type="project" value="UniProtKB-KW"/>
</dbReference>
<evidence type="ECO:0000256" key="4">
    <source>
        <dbReference type="ARBA" id="ARBA00012926"/>
    </source>
</evidence>
<dbReference type="Gene3D" id="3.20.19.10">
    <property type="entry name" value="Aconitase, domain 4"/>
    <property type="match status" value="1"/>
</dbReference>
<keyword evidence="8 11" id="KW-0411">Iron-sulfur</keyword>
<comment type="cofactor">
    <cofactor evidence="1">
        <name>[4Fe-4S] cluster</name>
        <dbReference type="ChEBI" id="CHEBI:49883"/>
    </cofactor>
</comment>
<feature type="domain" description="Aconitase A/isopropylmalate dehydratase small subunit swivel" evidence="13">
    <location>
        <begin position="663"/>
        <end position="794"/>
    </location>
</feature>
<accession>A0A8B6X703</accession>
<dbReference type="SUPFAM" id="SSF52016">
    <property type="entry name" value="LeuD/IlvD-like"/>
    <property type="match status" value="1"/>
</dbReference>
<dbReference type="InterPro" id="IPR001030">
    <property type="entry name" value="Acoase/IPM_deHydtase_lsu_aba"/>
</dbReference>
<evidence type="ECO:0000256" key="6">
    <source>
        <dbReference type="ARBA" id="ARBA00022723"/>
    </source>
</evidence>
<evidence type="ECO:0000256" key="8">
    <source>
        <dbReference type="ARBA" id="ARBA00023014"/>
    </source>
</evidence>
<dbReference type="NCBIfam" id="TIGR01341">
    <property type="entry name" value="aconitase_1"/>
    <property type="match status" value="1"/>
</dbReference>
<evidence type="ECO:0000256" key="5">
    <source>
        <dbReference type="ARBA" id="ARBA00022485"/>
    </source>
</evidence>
<dbReference type="GO" id="GO:0046872">
    <property type="term" value="F:metal ion binding"/>
    <property type="evidence" value="ECO:0007669"/>
    <property type="project" value="UniProtKB-KW"/>
</dbReference>
<sequence length="870" mass="94686">MNTAYRKNLPGTKVDFFDTRAAVEEIAPGAYDKLPYTSRVLAENLVRRCDPATLTDSLKQIIERKRELDFPWFPARVVCHDILGQTALVDLAGLRDAIADQGGDPALVNPVVPTQLIVDHSLAVEYGGFDPDAFQKNRDVEDRRNEDRFHFIDWTRTAFKNVDVIPAGNGIMHQINLEKMSPVIQVREGVAFPDTCVGTDSHTPHVDALGVIAIGVGGLEAETVMLGRASMMRLPDIVGVKLTGARKPGITATDIVLALTEFLRKERVVGAYVEFFGEGADSLSIGDRATISNMCPEYGATAAMFYIDGQTIDYLKLTGRDPEQVALVENYAKTTGLWGDALKTAEYERVLSFDLGTVVRNMAGPSNPHKRLPTSALVEREIAGADKLAAAKAEEAEGKLPDGAVIIAAITSCTNTSNPRNVVAAALLARKANELGLVRKPWVKTSFAPGSKVAKLYLEEAGLLPELEKLGFGIVAYACTTCNGMSGALDPKIQQEIIDRDLYATAVLSGNRNFDGRIHPYAKQAFLASPPLVVAYAIAGTVRFDIEQDALGTDKDGKPVTLKDLWPSDEEIDAIVAKSVKPAQFKAIYDPMFDLGTVEAAKSPLYDWRPQSTYIRRPPYWEGALAGERTLKAMRPLAVLPDNITTDHLSPSNAILASSAAGEYLAKMGLPEEDFNSYATHRGDHLTAQRATFANPQLVNEMAVVDGQVKKGSLTRVEPDGTVMRMWEAIETYMNRKQPLIIVAGADYGQGSSRDWAAKGVRLAGVEAIVAEGFERIHRTNLVGMGVLPLEFKPGVNRKTLALDGTETYDVIGARTPRCDLTLVIHRKNGETVEVPVTCRLDTAEEVLIYEAGGVLQRFAKDFLESTQAA</sequence>
<evidence type="ECO:0000256" key="2">
    <source>
        <dbReference type="ARBA" id="ARBA00005026"/>
    </source>
</evidence>
<gene>
    <name evidence="15" type="primary">acnD</name>
</gene>
<dbReference type="OrthoDB" id="9764318at2"/>
<dbReference type="GO" id="GO:0019679">
    <property type="term" value="P:propionate metabolic process, methylcitrate cycle"/>
    <property type="evidence" value="ECO:0007669"/>
    <property type="project" value="InterPro"/>
</dbReference>
<dbReference type="Gene3D" id="3.30.499.10">
    <property type="entry name" value="Aconitase, domain 3"/>
    <property type="match status" value="2"/>
</dbReference>
<evidence type="ECO:0000256" key="1">
    <source>
        <dbReference type="ARBA" id="ARBA00001966"/>
    </source>
</evidence>
<dbReference type="PANTHER" id="PTHR11670">
    <property type="entry name" value="ACONITASE/IRON-RESPONSIVE ELEMENT FAMILY MEMBER"/>
    <property type="match status" value="1"/>
</dbReference>
<dbReference type="InterPro" id="IPR000573">
    <property type="entry name" value="AconitaseA/IPMdHydase_ssu_swvl"/>
</dbReference>
<dbReference type="PRINTS" id="PR00415">
    <property type="entry name" value="ACONITASE"/>
</dbReference>
<evidence type="ECO:0000259" key="12">
    <source>
        <dbReference type="Pfam" id="PF00330"/>
    </source>
</evidence>
<dbReference type="RefSeq" id="WP_028313026.1">
    <property type="nucleotide sequence ID" value="NZ_KI519500.1"/>
</dbReference>
<dbReference type="InterPro" id="IPR006249">
    <property type="entry name" value="Aconitase/IRP2"/>
</dbReference>
<evidence type="ECO:0000256" key="11">
    <source>
        <dbReference type="RuleBase" id="RU361275"/>
    </source>
</evidence>
<evidence type="ECO:0000313" key="14">
    <source>
        <dbReference type="Proteomes" id="UP000675920"/>
    </source>
</evidence>
<dbReference type="Pfam" id="PF00694">
    <property type="entry name" value="Aconitase_C"/>
    <property type="match status" value="1"/>
</dbReference>
<dbReference type="FunFam" id="3.30.499.10:FF:000014">
    <property type="entry name" value="Aconitate hydratase 1"/>
    <property type="match status" value="1"/>
</dbReference>
<keyword evidence="6" id="KW-0479">Metal-binding</keyword>
<dbReference type="InterPro" id="IPR015928">
    <property type="entry name" value="Aconitase/3IPM_dehydase_swvl"/>
</dbReference>
<dbReference type="GO" id="GO:0003994">
    <property type="term" value="F:aconitate hydratase activity"/>
    <property type="evidence" value="ECO:0007669"/>
    <property type="project" value="UniProtKB-EC"/>
</dbReference>
<evidence type="ECO:0000256" key="9">
    <source>
        <dbReference type="ARBA" id="ARBA00023239"/>
    </source>
</evidence>
<proteinExistence type="inferred from homology"/>
<keyword evidence="9 11" id="KW-0456">Lyase</keyword>
<dbReference type="Pfam" id="PF00330">
    <property type="entry name" value="Aconitase"/>
    <property type="match status" value="1"/>
</dbReference>
<evidence type="ECO:0000313" key="15">
    <source>
        <dbReference type="RefSeq" id="WP_028313026.1"/>
    </source>
</evidence>
<dbReference type="InterPro" id="IPR015931">
    <property type="entry name" value="Acnase/IPM_dHydase_lsu_aba_1/3"/>
</dbReference>
<comment type="similarity">
    <text evidence="3 11">Belongs to the aconitase/IPM isomerase family.</text>
</comment>
<reference evidence="15" key="2">
    <citation type="submission" date="2025-08" db="UniProtKB">
        <authorList>
            <consortium name="RefSeq"/>
        </authorList>
    </citation>
    <scope>IDENTIFICATION</scope>
</reference>
<evidence type="ECO:0000256" key="3">
    <source>
        <dbReference type="ARBA" id="ARBA00007185"/>
    </source>
</evidence>
<comment type="function">
    <text evidence="11">Catalyzes the isomerization of citrate to isocitrate via cis-aconitate.</text>
</comment>
<dbReference type="Gene3D" id="6.10.190.10">
    <property type="match status" value="1"/>
</dbReference>
<keyword evidence="5 11" id="KW-0004">4Fe-4S</keyword>
<comment type="pathway">
    <text evidence="2">Organic acid metabolism; propanoate degradation.</text>
</comment>
<dbReference type="NCBIfam" id="NF009520">
    <property type="entry name" value="PRK12881.1"/>
    <property type="match status" value="1"/>
</dbReference>
<comment type="catalytic activity">
    <reaction evidence="10 11">
        <text>citrate = D-threo-isocitrate</text>
        <dbReference type="Rhea" id="RHEA:10336"/>
        <dbReference type="ChEBI" id="CHEBI:15562"/>
        <dbReference type="ChEBI" id="CHEBI:16947"/>
        <dbReference type="EC" id="4.2.1.3"/>
    </reaction>
</comment>